<protein>
    <submittedName>
        <fullName evidence="1">8484_t:CDS:1</fullName>
    </submittedName>
</protein>
<name>A0A9W4WY77_9GLOM</name>
<proteinExistence type="predicted"/>
<dbReference type="AlphaFoldDB" id="A0A9W4WY77"/>
<feature type="non-terminal residue" evidence="1">
    <location>
        <position position="1"/>
    </location>
</feature>
<dbReference type="OrthoDB" id="2389172at2759"/>
<sequence>ITPLAKSTEQVGKVDSEKLINRSGKAKRSTLEETIRKILQSELKLIFPALISQDSISSSNKADTQKQ</sequence>
<keyword evidence="2" id="KW-1185">Reference proteome</keyword>
<evidence type="ECO:0000313" key="2">
    <source>
        <dbReference type="Proteomes" id="UP001153678"/>
    </source>
</evidence>
<comment type="caution">
    <text evidence="1">The sequence shown here is derived from an EMBL/GenBank/DDBJ whole genome shotgun (WGS) entry which is preliminary data.</text>
</comment>
<organism evidence="1 2">
    <name type="scientific">Funneliformis geosporum</name>
    <dbReference type="NCBI Taxonomy" id="1117311"/>
    <lineage>
        <taxon>Eukaryota</taxon>
        <taxon>Fungi</taxon>
        <taxon>Fungi incertae sedis</taxon>
        <taxon>Mucoromycota</taxon>
        <taxon>Glomeromycotina</taxon>
        <taxon>Glomeromycetes</taxon>
        <taxon>Glomerales</taxon>
        <taxon>Glomeraceae</taxon>
        <taxon>Funneliformis</taxon>
    </lineage>
</organism>
<reference evidence="1" key="1">
    <citation type="submission" date="2022-08" db="EMBL/GenBank/DDBJ databases">
        <authorList>
            <person name="Kallberg Y."/>
            <person name="Tangrot J."/>
            <person name="Rosling A."/>
        </authorList>
    </citation>
    <scope>NUCLEOTIDE SEQUENCE</scope>
    <source>
        <strain evidence="1">Wild A</strain>
    </source>
</reference>
<gene>
    <name evidence="1" type="ORF">FWILDA_LOCUS16953</name>
</gene>
<dbReference type="EMBL" id="CAMKVN010012069">
    <property type="protein sequence ID" value="CAI2195193.1"/>
    <property type="molecule type" value="Genomic_DNA"/>
</dbReference>
<feature type="non-terminal residue" evidence="1">
    <location>
        <position position="67"/>
    </location>
</feature>
<dbReference type="Proteomes" id="UP001153678">
    <property type="component" value="Unassembled WGS sequence"/>
</dbReference>
<accession>A0A9W4WY77</accession>
<evidence type="ECO:0000313" key="1">
    <source>
        <dbReference type="EMBL" id="CAI2195193.1"/>
    </source>
</evidence>